<dbReference type="RefSeq" id="WP_397672855.1">
    <property type="nucleotide sequence ID" value="NZ_JBIRGH010000008.1"/>
</dbReference>
<sequence length="237" mass="25898">MTEFDAVFLSYDEPMADRLHSRLQRTLGGTVKRLHGVHGVHGMHRAYRLCAEVVDREQFFLADGDFAVDTGFDPAAVEPLGEGVSMRVWRAVNPVNGLTYGYGGLKLIRRSALREMGEAVDVLAALPGRVEFAEQAAGVTQFNQSPFHAWKAGFRECAMLARGSEYGMAGEDARHRVAAWINSRDGEFATYAAAGAREGVAFARAAARDPKVFDHLNDPSWLWSRFAAAHGDQAVAG</sequence>
<dbReference type="Proteomes" id="UP001610990">
    <property type="component" value="Unassembled WGS sequence"/>
</dbReference>
<keyword evidence="2" id="KW-1185">Reference proteome</keyword>
<evidence type="ECO:0008006" key="3">
    <source>
        <dbReference type="Google" id="ProtNLM"/>
    </source>
</evidence>
<protein>
    <recommendedName>
        <fullName evidence="3">Glycosyl transferase family 2</fullName>
    </recommendedName>
</protein>
<evidence type="ECO:0000313" key="2">
    <source>
        <dbReference type="Proteomes" id="UP001610990"/>
    </source>
</evidence>
<gene>
    <name evidence="1" type="ORF">ACH4GP_16145</name>
</gene>
<evidence type="ECO:0000313" key="1">
    <source>
        <dbReference type="EMBL" id="MFH8585922.1"/>
    </source>
</evidence>
<proteinExistence type="predicted"/>
<reference evidence="1 2" key="1">
    <citation type="submission" date="2024-10" db="EMBL/GenBank/DDBJ databases">
        <title>The Natural Products Discovery Center: Release of the First 8490 Sequenced Strains for Exploring Actinobacteria Biosynthetic Diversity.</title>
        <authorList>
            <person name="Kalkreuter E."/>
            <person name="Kautsar S.A."/>
            <person name="Yang D."/>
            <person name="Bader C.D."/>
            <person name="Teijaro C.N."/>
            <person name="Fluegel L."/>
            <person name="Davis C.M."/>
            <person name="Simpson J.R."/>
            <person name="Lauterbach L."/>
            <person name="Steele A.D."/>
            <person name="Gui C."/>
            <person name="Meng S."/>
            <person name="Li G."/>
            <person name="Viehrig K."/>
            <person name="Ye F."/>
            <person name="Su P."/>
            <person name="Kiefer A.F."/>
            <person name="Nichols A."/>
            <person name="Cepeda A.J."/>
            <person name="Yan W."/>
            <person name="Fan B."/>
            <person name="Jiang Y."/>
            <person name="Adhikari A."/>
            <person name="Zheng C.-J."/>
            <person name="Schuster L."/>
            <person name="Cowan T.M."/>
            <person name="Smanski M.J."/>
            <person name="Chevrette M.G."/>
            <person name="De Carvalho L.P.S."/>
            <person name="Shen B."/>
        </authorList>
    </citation>
    <scope>NUCLEOTIDE SEQUENCE [LARGE SCALE GENOMIC DNA]</scope>
    <source>
        <strain evidence="1 2">NPDC018013</strain>
    </source>
</reference>
<dbReference type="EMBL" id="JBIRGH010000008">
    <property type="protein sequence ID" value="MFH8585922.1"/>
    <property type="molecule type" value="Genomic_DNA"/>
</dbReference>
<accession>A0ABW7RCY0</accession>
<comment type="caution">
    <text evidence="1">The sequence shown here is derived from an EMBL/GenBank/DDBJ whole genome shotgun (WGS) entry which is preliminary data.</text>
</comment>
<organism evidence="1 2">
    <name type="scientific">Streptomyces celluloflavus</name>
    <dbReference type="NCBI Taxonomy" id="58344"/>
    <lineage>
        <taxon>Bacteria</taxon>
        <taxon>Bacillati</taxon>
        <taxon>Actinomycetota</taxon>
        <taxon>Actinomycetes</taxon>
        <taxon>Kitasatosporales</taxon>
        <taxon>Streptomycetaceae</taxon>
        <taxon>Streptomyces</taxon>
    </lineage>
</organism>
<name>A0ABW7RCY0_9ACTN</name>